<protein>
    <submittedName>
        <fullName evidence="5">Uncharacterized protein</fullName>
    </submittedName>
</protein>
<evidence type="ECO:0000256" key="1">
    <source>
        <dbReference type="ARBA" id="ARBA00022741"/>
    </source>
</evidence>
<feature type="binding site" evidence="3">
    <location>
        <begin position="26"/>
        <end position="33"/>
    </location>
    <ligand>
        <name>GTP</name>
        <dbReference type="ChEBI" id="CHEBI:37565"/>
    </ligand>
</feature>
<evidence type="ECO:0000313" key="6">
    <source>
        <dbReference type="Proteomes" id="UP000039324"/>
    </source>
</evidence>
<evidence type="ECO:0000256" key="3">
    <source>
        <dbReference type="PIRSR" id="PIRSR606689-1"/>
    </source>
</evidence>
<dbReference type="GO" id="GO:0046872">
    <property type="term" value="F:metal ion binding"/>
    <property type="evidence" value="ECO:0007669"/>
    <property type="project" value="UniProtKB-KW"/>
</dbReference>
<dbReference type="OrthoDB" id="365445at2759"/>
<keyword evidence="4" id="KW-0479">Metal-binding</keyword>
<keyword evidence="4" id="KW-0460">Magnesium</keyword>
<keyword evidence="1 3" id="KW-0547">Nucleotide-binding</keyword>
<feature type="non-terminal residue" evidence="5">
    <location>
        <position position="188"/>
    </location>
</feature>
<dbReference type="PANTHER" id="PTHR46688:SF1">
    <property type="entry name" value="ADP-RIBOSYLATION FACTOR-LIKE PROTEIN 16"/>
    <property type="match status" value="1"/>
</dbReference>
<dbReference type="STRING" id="37360.A0A0G4IGC6"/>
<dbReference type="SUPFAM" id="SSF52540">
    <property type="entry name" value="P-loop containing nucleoside triphosphate hydrolases"/>
    <property type="match status" value="1"/>
</dbReference>
<dbReference type="OMA" id="QLLPMWP"/>
<dbReference type="Gene3D" id="3.40.50.300">
    <property type="entry name" value="P-loop containing nucleotide triphosphate hydrolases"/>
    <property type="match status" value="1"/>
</dbReference>
<dbReference type="InterPro" id="IPR027417">
    <property type="entry name" value="P-loop_NTPase"/>
</dbReference>
<dbReference type="EMBL" id="CDSF01000001">
    <property type="protein sequence ID" value="CEO94226.1"/>
    <property type="molecule type" value="Genomic_DNA"/>
</dbReference>
<dbReference type="InterPro" id="IPR006689">
    <property type="entry name" value="Small_GTPase_ARF/SAR"/>
</dbReference>
<dbReference type="AlphaFoldDB" id="A0A0G4IGC6"/>
<evidence type="ECO:0000256" key="2">
    <source>
        <dbReference type="ARBA" id="ARBA00023134"/>
    </source>
</evidence>
<sequence>LHYDQLLCSGMSRGEQGAVPEVLLVGASASGKTLLVNRLKALCKPGTEVDYDPKPTVGVEFDQFTFDKSQFMVREVGSAMMSSWPSYTSSCCALLYAVNASDRCEVGNSVAGLMRCLRDLPSDTPLIIAFTHMDVPEIIPKWERHMLFRLDELEASTRPVTLLEISAMTGDGINTLAQTLSLTVTRIR</sequence>
<dbReference type="Pfam" id="PF00025">
    <property type="entry name" value="Arf"/>
    <property type="match status" value="1"/>
</dbReference>
<feature type="non-terminal residue" evidence="5">
    <location>
        <position position="1"/>
    </location>
</feature>
<feature type="binding site" evidence="4">
    <location>
        <position position="56"/>
    </location>
    <ligand>
        <name>Mg(2+)</name>
        <dbReference type="ChEBI" id="CHEBI:18420"/>
    </ligand>
</feature>
<evidence type="ECO:0000313" key="5">
    <source>
        <dbReference type="EMBL" id="CEO94226.1"/>
    </source>
</evidence>
<dbReference type="GO" id="GO:0005525">
    <property type="term" value="F:GTP binding"/>
    <property type="evidence" value="ECO:0007669"/>
    <property type="project" value="UniProtKB-KW"/>
</dbReference>
<dbReference type="GO" id="GO:0003924">
    <property type="term" value="F:GTPase activity"/>
    <property type="evidence" value="ECO:0007669"/>
    <property type="project" value="InterPro"/>
</dbReference>
<gene>
    <name evidence="5" type="ORF">PBRA_000011</name>
</gene>
<reference evidence="5 6" key="1">
    <citation type="submission" date="2015-02" db="EMBL/GenBank/DDBJ databases">
        <authorList>
            <person name="Chooi Y.-H."/>
        </authorList>
    </citation>
    <scope>NUCLEOTIDE SEQUENCE [LARGE SCALE GENOMIC DNA]</scope>
    <source>
        <strain evidence="5">E3</strain>
    </source>
</reference>
<accession>A0A0G4IGC6</accession>
<keyword evidence="6" id="KW-1185">Reference proteome</keyword>
<dbReference type="Proteomes" id="UP000039324">
    <property type="component" value="Unassembled WGS sequence"/>
</dbReference>
<evidence type="ECO:0000256" key="4">
    <source>
        <dbReference type="PIRSR" id="PIRSR606689-2"/>
    </source>
</evidence>
<feature type="binding site" evidence="4">
    <location>
        <position position="33"/>
    </location>
    <ligand>
        <name>Mg(2+)</name>
        <dbReference type="ChEBI" id="CHEBI:18420"/>
    </ligand>
</feature>
<keyword evidence="2 3" id="KW-0342">GTP-binding</keyword>
<name>A0A0G4IGC6_PLABS</name>
<dbReference type="PANTHER" id="PTHR46688">
    <property type="entry name" value="ADP-RIBOSYLATION FACTOR-LIKE PROTEIN 16"/>
    <property type="match status" value="1"/>
</dbReference>
<proteinExistence type="predicted"/>
<organism evidence="5 6">
    <name type="scientific">Plasmodiophora brassicae</name>
    <name type="common">Clubroot disease agent</name>
    <dbReference type="NCBI Taxonomy" id="37360"/>
    <lineage>
        <taxon>Eukaryota</taxon>
        <taxon>Sar</taxon>
        <taxon>Rhizaria</taxon>
        <taxon>Endomyxa</taxon>
        <taxon>Phytomyxea</taxon>
        <taxon>Plasmodiophorida</taxon>
        <taxon>Plasmodiophoridae</taxon>
        <taxon>Plasmodiophora</taxon>
    </lineage>
</organism>